<accession>A0AB39BN99</accession>
<feature type="compositionally biased region" description="Basic and acidic residues" evidence="1">
    <location>
        <begin position="185"/>
        <end position="197"/>
    </location>
</feature>
<feature type="domain" description="MobA/VirD2-like nuclease" evidence="2">
    <location>
        <begin position="51"/>
        <end position="155"/>
    </location>
</feature>
<evidence type="ECO:0000313" key="3">
    <source>
        <dbReference type="EMBL" id="XDI07611.1"/>
    </source>
</evidence>
<dbReference type="AlphaFoldDB" id="A0AB39BN99"/>
<feature type="compositionally biased region" description="Polar residues" evidence="1">
    <location>
        <begin position="152"/>
        <end position="184"/>
    </location>
</feature>
<dbReference type="EMBL" id="CP162513">
    <property type="protein sequence ID" value="XDI07611.1"/>
    <property type="molecule type" value="Genomic_DNA"/>
</dbReference>
<sequence length="251" mass="28489">MVIAKITKGSRPGDIAAYLHGPGKANEHRYERRPGGAVIGGNLGREGDRNGNAWAQDLRAATRTREEIKNPIWHASLRAAPSDRRLSDAEWRDAGQHMAEKLGYENHPWVMVRHGDDHVHVVVSRVSEQGEVWHARQDYRKAQTAATEIENQYGLQQAPRTRNVEQARTPQSHVVESQQKQAEQIQKERTQAAEQAREAYQVATRGQAPAQDAVRTRPDQEPAVREQSEAADRIRRAREQASRDNDRDRDR</sequence>
<name>A0AB39BN99_9MICO</name>
<dbReference type="InterPro" id="IPR005094">
    <property type="entry name" value="Endonuclease_MobA/VirD2"/>
</dbReference>
<feature type="compositionally biased region" description="Basic and acidic residues" evidence="1">
    <location>
        <begin position="214"/>
        <end position="251"/>
    </location>
</feature>
<dbReference type="RefSeq" id="WP_368499976.1">
    <property type="nucleotide sequence ID" value="NZ_CP162513.1"/>
</dbReference>
<geneLocation type="plasmid" evidence="3">
    <name>unnamed2</name>
</geneLocation>
<organism evidence="3">
    <name type="scientific">Herbiconiux sp. A18JL235</name>
    <dbReference type="NCBI Taxonomy" id="3152363"/>
    <lineage>
        <taxon>Bacteria</taxon>
        <taxon>Bacillati</taxon>
        <taxon>Actinomycetota</taxon>
        <taxon>Actinomycetes</taxon>
        <taxon>Micrococcales</taxon>
        <taxon>Microbacteriaceae</taxon>
        <taxon>Herbiconiux</taxon>
    </lineage>
</organism>
<dbReference type="Pfam" id="PF03432">
    <property type="entry name" value="Relaxase"/>
    <property type="match status" value="1"/>
</dbReference>
<evidence type="ECO:0000256" key="1">
    <source>
        <dbReference type="SAM" id="MobiDB-lite"/>
    </source>
</evidence>
<proteinExistence type="predicted"/>
<keyword evidence="3" id="KW-0614">Plasmid</keyword>
<evidence type="ECO:0000259" key="2">
    <source>
        <dbReference type="Pfam" id="PF03432"/>
    </source>
</evidence>
<protein>
    <submittedName>
        <fullName evidence="3">Relaxase/mobilization nuclease domain-containing protein</fullName>
    </submittedName>
</protein>
<gene>
    <name evidence="3" type="ORF">ABFY20_20080</name>
</gene>
<reference evidence="3" key="1">
    <citation type="submission" date="2024-05" db="EMBL/GenBank/DDBJ databases">
        <title>Herbiconiux sp. A18JL235.</title>
        <authorList>
            <person name="Zhang G."/>
        </authorList>
    </citation>
    <scope>NUCLEOTIDE SEQUENCE</scope>
    <source>
        <strain evidence="3">A18JL235</strain>
        <plasmid evidence="3">unnamed2</plasmid>
    </source>
</reference>
<feature type="region of interest" description="Disordered" evidence="1">
    <location>
        <begin position="152"/>
        <end position="251"/>
    </location>
</feature>